<keyword evidence="8 14" id="KW-0630">Potassium</keyword>
<organism evidence="22 23">
    <name type="scientific">Neolecta irregularis (strain DAH-3)</name>
    <dbReference type="NCBI Taxonomy" id="1198029"/>
    <lineage>
        <taxon>Eukaryota</taxon>
        <taxon>Fungi</taxon>
        <taxon>Dikarya</taxon>
        <taxon>Ascomycota</taxon>
        <taxon>Taphrinomycotina</taxon>
        <taxon>Neolectales</taxon>
        <taxon>Neolectaceae</taxon>
        <taxon>Neolecta</taxon>
    </lineage>
</organism>
<evidence type="ECO:0000256" key="12">
    <source>
        <dbReference type="ARBA" id="ARBA00048028"/>
    </source>
</evidence>
<dbReference type="EMBL" id="LXFE01000753">
    <property type="protein sequence ID" value="OLL24517.1"/>
    <property type="molecule type" value="Genomic_DNA"/>
</dbReference>
<dbReference type="Pfam" id="PF00571">
    <property type="entry name" value="CBS"/>
    <property type="match status" value="1"/>
</dbReference>
<comment type="pathway">
    <text evidence="14 20">Purine metabolism; XMP biosynthesis via de novo pathway; XMP from IMP: step 1/1.</text>
</comment>
<evidence type="ECO:0000256" key="3">
    <source>
        <dbReference type="ARBA" id="ARBA00005502"/>
    </source>
</evidence>
<feature type="binding site" description="in other chain" evidence="14 17">
    <location>
        <position position="349"/>
    </location>
    <ligand>
        <name>K(+)</name>
        <dbReference type="ChEBI" id="CHEBI:29103"/>
        <note>ligand shared between two tetrameric partners</note>
    </ligand>
</feature>
<keyword evidence="9 14" id="KW-0560">Oxidoreductase</keyword>
<feature type="active site" description="Thioimidate intermediate" evidence="14 15">
    <location>
        <position position="349"/>
    </location>
</feature>
<keyword evidence="5 14" id="KW-0479">Metal-binding</keyword>
<sequence>MISRVQKINTSSESKDLDCSSAMAVLESEYQSPDGLSVNELMDSKVQGGLTYNDFLVLPGYIDFLVSEVTLESKITKKVTLKTPFMSSPMDTVTEVEMAINMALQGGIGVIHHNCTAEEQAEMVRKVKKFENGFITDPVVFSPTQKVGDVLAHKSQFGFCGIPITDTGKLFGKLLGIVTSRDVQFHKDKTTPLSDIMTTDLVTAPQGITLEEANEILRSSKKGKLPIINAAGNLVSLLSRSDLMKNLHFPFASKTPKSKQLICAAAVGTRPDDRMRLEKLVEAGLDIVVLDSSQGNSVFQVDMIKWIKKTFGNGLEVIAGNVVTREQAANLIVAGADALRVGMGSGSACITQDVMACGRPQATAVYSVAHFASRFGVPCIADGGLSSSGQIIKALAMGASAVMMGGALAACSESPGKIYVRDGQRFKAYRGMGSIDAMQKAGTSSESADNAATGRYFSESDKVKVAQGVSGFVTEKGSLREYIPYLTTALQHSLQDMGVQSLDSLRAGVNSGKVRFELRSSGAIREGDVHGFTSYEKRLY</sequence>
<comment type="similarity">
    <text evidence="3 14 19">Belongs to the IMPDH/GMPR family.</text>
</comment>
<feature type="domain" description="CBS" evidence="21">
    <location>
        <begin position="134"/>
        <end position="193"/>
    </location>
</feature>
<evidence type="ECO:0000256" key="7">
    <source>
        <dbReference type="ARBA" id="ARBA00022755"/>
    </source>
</evidence>
<dbReference type="GO" id="GO:0006177">
    <property type="term" value="P:GMP biosynthetic process"/>
    <property type="evidence" value="ECO:0007669"/>
    <property type="project" value="UniProtKB-UniRule"/>
</dbReference>
<dbReference type="HAMAP" id="MF_01964">
    <property type="entry name" value="IMPDH"/>
    <property type="match status" value="1"/>
</dbReference>
<evidence type="ECO:0000256" key="16">
    <source>
        <dbReference type="PIRSR" id="PIRSR000130-3"/>
    </source>
</evidence>
<dbReference type="Pfam" id="PF00478">
    <property type="entry name" value="IMPDH"/>
    <property type="match status" value="1"/>
</dbReference>
<feature type="binding site" evidence="14">
    <location>
        <position position="347"/>
    </location>
    <ligand>
        <name>IMP</name>
        <dbReference type="ChEBI" id="CHEBI:58053"/>
    </ligand>
</feature>
<evidence type="ECO:0000256" key="18">
    <source>
        <dbReference type="PROSITE-ProRule" id="PRU00703"/>
    </source>
</evidence>
<feature type="binding site" evidence="14">
    <location>
        <position position="467"/>
    </location>
    <ligand>
        <name>IMP</name>
        <dbReference type="ChEBI" id="CHEBI:58053"/>
    </ligand>
</feature>
<dbReference type="SMART" id="SM01240">
    <property type="entry name" value="IMPDH"/>
    <property type="match status" value="1"/>
</dbReference>
<dbReference type="UniPathway" id="UPA00601">
    <property type="reaction ID" value="UER00295"/>
</dbReference>
<evidence type="ECO:0000259" key="21">
    <source>
        <dbReference type="PROSITE" id="PS51371"/>
    </source>
</evidence>
<evidence type="ECO:0000256" key="19">
    <source>
        <dbReference type="RuleBase" id="RU003927"/>
    </source>
</evidence>
<keyword evidence="6 14" id="KW-0332">GMP biosynthesis</keyword>
<dbReference type="Proteomes" id="UP000186594">
    <property type="component" value="Unassembled WGS sequence"/>
</dbReference>
<dbReference type="InterPro" id="IPR015875">
    <property type="entry name" value="IMP_DH/GMP_Rdtase_CS"/>
</dbReference>
<evidence type="ECO:0000256" key="10">
    <source>
        <dbReference type="ARBA" id="ARBA00023027"/>
    </source>
</evidence>
<dbReference type="CDD" id="cd00381">
    <property type="entry name" value="IMPDH"/>
    <property type="match status" value="1"/>
</dbReference>
<dbReference type="SMART" id="SM00116">
    <property type="entry name" value="CBS"/>
    <property type="match status" value="2"/>
</dbReference>
<evidence type="ECO:0000256" key="20">
    <source>
        <dbReference type="RuleBase" id="RU003928"/>
    </source>
</evidence>
<dbReference type="SUPFAM" id="SSF54631">
    <property type="entry name" value="CBS-domain pair"/>
    <property type="match status" value="1"/>
</dbReference>
<dbReference type="GO" id="GO:0046872">
    <property type="term" value="F:metal ion binding"/>
    <property type="evidence" value="ECO:0007669"/>
    <property type="project" value="UniProtKB-UniRule"/>
</dbReference>
<gene>
    <name evidence="22" type="ORF">NEOLI_004003</name>
</gene>
<dbReference type="InterPro" id="IPR001093">
    <property type="entry name" value="IMP_DH_GMPRt"/>
</dbReference>
<comment type="caution">
    <text evidence="14">Lacks conserved residue(s) required for the propagation of feature annotation.</text>
</comment>
<feature type="domain" description="CBS" evidence="21">
    <location>
        <begin position="197"/>
        <end position="253"/>
    </location>
</feature>
<dbReference type="STRING" id="1198029.A0A1U7LPD8"/>
<evidence type="ECO:0000256" key="9">
    <source>
        <dbReference type="ARBA" id="ARBA00023002"/>
    </source>
</evidence>
<evidence type="ECO:0000256" key="14">
    <source>
        <dbReference type="HAMAP-Rule" id="MF_03156"/>
    </source>
</evidence>
<feature type="binding site" evidence="14">
    <location>
        <begin position="405"/>
        <end position="406"/>
    </location>
    <ligand>
        <name>IMP</name>
        <dbReference type="ChEBI" id="CHEBI:58053"/>
    </ligand>
</feature>
<evidence type="ECO:0000256" key="17">
    <source>
        <dbReference type="PIRSR" id="PIRSR000130-4"/>
    </source>
</evidence>
<comment type="catalytic activity">
    <reaction evidence="12 14 20">
        <text>IMP + NAD(+) + H2O = XMP + NADH + H(+)</text>
        <dbReference type="Rhea" id="RHEA:11708"/>
        <dbReference type="ChEBI" id="CHEBI:15377"/>
        <dbReference type="ChEBI" id="CHEBI:15378"/>
        <dbReference type="ChEBI" id="CHEBI:57464"/>
        <dbReference type="ChEBI" id="CHEBI:57540"/>
        <dbReference type="ChEBI" id="CHEBI:57945"/>
        <dbReference type="ChEBI" id="CHEBI:58053"/>
        <dbReference type="EC" id="1.1.1.205"/>
    </reaction>
</comment>
<comment type="activity regulation">
    <text evidence="14">Mycophenolic acid (MPA) is a non-competitive inhibitor that prevents formation of the closed enzyme conformation by binding to the same site as the amobile flap. In contrast, mizoribine monophosphate (MZP) is a competitive inhibitor that induces the closed conformation. MPA is a potent inhibitor of mammalian IMPDHs but a poor inhibitor of the bacterial enzymes. MZP is a more potent inhibitor of bacterial IMPDH.</text>
</comment>
<dbReference type="PROSITE" id="PS00487">
    <property type="entry name" value="IMP_DH_GMP_RED"/>
    <property type="match status" value="1"/>
</dbReference>
<proteinExistence type="inferred from homology"/>
<keyword evidence="4 14" id="KW-0963">Cytoplasm</keyword>
<comment type="function">
    <text evidence="14">Catalyzes the conversion of inosine 5'-phosphate (IMP) to xanthosine 5'-phosphate (XMP), the first committed and rate-limiting step in the de novo synthesis of guanine nucleotides, and therefore plays an important role in the regulation of cell growth.</text>
</comment>
<keyword evidence="11 18" id="KW-0129">CBS domain</keyword>
<evidence type="ECO:0000256" key="11">
    <source>
        <dbReference type="ARBA" id="ARBA00023122"/>
    </source>
</evidence>
<feature type="binding site" evidence="14">
    <location>
        <begin position="429"/>
        <end position="433"/>
    </location>
    <ligand>
        <name>IMP</name>
        <dbReference type="ChEBI" id="CHEBI:58053"/>
    </ligand>
</feature>
<evidence type="ECO:0000256" key="4">
    <source>
        <dbReference type="ARBA" id="ARBA00022490"/>
    </source>
</evidence>
<feature type="binding site" evidence="14 16">
    <location>
        <begin position="342"/>
        <end position="344"/>
    </location>
    <ligand>
        <name>NAD(+)</name>
        <dbReference type="ChEBI" id="CHEBI:57540"/>
    </ligand>
</feature>
<dbReference type="InterPro" id="IPR013785">
    <property type="entry name" value="Aldolase_TIM"/>
</dbReference>
<dbReference type="GO" id="GO:0000166">
    <property type="term" value="F:nucleotide binding"/>
    <property type="evidence" value="ECO:0007669"/>
    <property type="project" value="UniProtKB-UniRule"/>
</dbReference>
<feature type="binding site" evidence="14 16">
    <location>
        <begin position="291"/>
        <end position="293"/>
    </location>
    <ligand>
        <name>NAD(+)</name>
        <dbReference type="ChEBI" id="CHEBI:57540"/>
    </ligand>
</feature>
<evidence type="ECO:0000256" key="6">
    <source>
        <dbReference type="ARBA" id="ARBA00022749"/>
    </source>
</evidence>
<dbReference type="GO" id="GO:0005737">
    <property type="term" value="C:cytoplasm"/>
    <property type="evidence" value="ECO:0007669"/>
    <property type="project" value="UniProtKB-SubCell"/>
</dbReference>
<evidence type="ECO:0000256" key="5">
    <source>
        <dbReference type="ARBA" id="ARBA00022723"/>
    </source>
</evidence>
<dbReference type="OrthoDB" id="416622at2759"/>
<name>A0A1U7LPD8_NEOID</name>
<dbReference type="PIRSF" id="PIRSF000130">
    <property type="entry name" value="IMPDH"/>
    <property type="match status" value="1"/>
</dbReference>
<feature type="binding site" evidence="14">
    <location>
        <begin position="382"/>
        <end position="384"/>
    </location>
    <ligand>
        <name>IMP</name>
        <dbReference type="ChEBI" id="CHEBI:58053"/>
    </ligand>
</feature>
<dbReference type="CDD" id="cd04601">
    <property type="entry name" value="CBS_pair_IMPDH"/>
    <property type="match status" value="1"/>
</dbReference>
<evidence type="ECO:0000313" key="22">
    <source>
        <dbReference type="EMBL" id="OLL24517.1"/>
    </source>
</evidence>
<feature type="binding site" description="in other chain" evidence="14 17">
    <location>
        <position position="346"/>
    </location>
    <ligand>
        <name>K(+)</name>
        <dbReference type="ChEBI" id="CHEBI:29103"/>
        <note>ligand shared between two tetrameric partners</note>
    </ligand>
</feature>
<dbReference type="AlphaFoldDB" id="A0A1U7LPD8"/>
<dbReference type="PROSITE" id="PS51371">
    <property type="entry name" value="CBS"/>
    <property type="match status" value="2"/>
</dbReference>
<accession>A0A1U7LPD8</accession>
<dbReference type="SUPFAM" id="SSF51412">
    <property type="entry name" value="Inosine monophosphate dehydrogenase (IMPDH)"/>
    <property type="match status" value="1"/>
</dbReference>
<dbReference type="PANTHER" id="PTHR11911:SF111">
    <property type="entry name" value="INOSINE-5'-MONOPHOSPHATE DEHYDROGENASE"/>
    <property type="match status" value="1"/>
</dbReference>
<evidence type="ECO:0000313" key="23">
    <source>
        <dbReference type="Proteomes" id="UP000186594"/>
    </source>
</evidence>
<comment type="subunit">
    <text evidence="13">Homotetramer. Seems to be able to form heterotetramers composed from more than 1 of the 3 IMPDH gene products (IMD2-4).</text>
</comment>
<dbReference type="InterPro" id="IPR005990">
    <property type="entry name" value="IMP_DH"/>
</dbReference>
<dbReference type="NCBIfam" id="TIGR01302">
    <property type="entry name" value="IMP_dehydrog"/>
    <property type="match status" value="1"/>
</dbReference>
<evidence type="ECO:0000256" key="15">
    <source>
        <dbReference type="PIRSR" id="PIRSR000130-1"/>
    </source>
</evidence>
<reference evidence="22 23" key="1">
    <citation type="submission" date="2016-04" db="EMBL/GenBank/DDBJ databases">
        <title>Evolutionary innovation and constraint leading to complex multicellularity in the Ascomycota.</title>
        <authorList>
            <person name="Cisse O."/>
            <person name="Nguyen A."/>
            <person name="Hewitt D.A."/>
            <person name="Jedd G."/>
            <person name="Stajich J.E."/>
        </authorList>
    </citation>
    <scope>NUCLEOTIDE SEQUENCE [LARGE SCALE GENOMIC DNA]</scope>
    <source>
        <strain evidence="22 23">DAH-3</strain>
    </source>
</reference>
<evidence type="ECO:0000256" key="1">
    <source>
        <dbReference type="ARBA" id="ARBA00001958"/>
    </source>
</evidence>
<evidence type="ECO:0000256" key="8">
    <source>
        <dbReference type="ARBA" id="ARBA00022958"/>
    </source>
</evidence>
<dbReference type="InterPro" id="IPR046342">
    <property type="entry name" value="CBS_dom_sf"/>
</dbReference>
<dbReference type="OMA" id="MGYCGAK"/>
<feature type="active site" description="Proton acceptor" evidence="14 15">
    <location>
        <position position="455"/>
    </location>
</feature>
<evidence type="ECO:0000256" key="13">
    <source>
        <dbReference type="ARBA" id="ARBA00062187"/>
    </source>
</evidence>
<comment type="subcellular location">
    <subcellularLocation>
        <location evidence="2 14">Cytoplasm</location>
    </subcellularLocation>
</comment>
<feature type="binding site" evidence="14">
    <location>
        <position position="522"/>
    </location>
    <ligand>
        <name>K(+)</name>
        <dbReference type="ChEBI" id="CHEBI:29103"/>
        <note>ligand shared between two tetrameric partners</note>
    </ligand>
</feature>
<keyword evidence="10 14" id="KW-0520">NAD</keyword>
<dbReference type="EC" id="1.1.1.205" evidence="14 20"/>
<evidence type="ECO:0000256" key="2">
    <source>
        <dbReference type="ARBA" id="ARBA00004496"/>
    </source>
</evidence>
<keyword evidence="7 14" id="KW-0658">Purine biosynthesis</keyword>
<dbReference type="InterPro" id="IPR000644">
    <property type="entry name" value="CBS_dom"/>
</dbReference>
<comment type="cofactor">
    <cofactor evidence="1 14">
        <name>K(+)</name>
        <dbReference type="ChEBI" id="CHEBI:29103"/>
    </cofactor>
</comment>
<dbReference type="GO" id="GO:0003938">
    <property type="term" value="F:IMP dehydrogenase activity"/>
    <property type="evidence" value="ECO:0007669"/>
    <property type="project" value="UniProtKB-UniRule"/>
</dbReference>
<dbReference type="GO" id="GO:0006183">
    <property type="term" value="P:GTP biosynthetic process"/>
    <property type="evidence" value="ECO:0007669"/>
    <property type="project" value="TreeGrafter"/>
</dbReference>
<dbReference type="PANTHER" id="PTHR11911">
    <property type="entry name" value="INOSINE-5-MONOPHOSPHATE DEHYDROGENASE RELATED"/>
    <property type="match status" value="1"/>
</dbReference>
<feature type="binding site" description="in other chain" evidence="14 17">
    <location>
        <position position="344"/>
    </location>
    <ligand>
        <name>K(+)</name>
        <dbReference type="ChEBI" id="CHEBI:29103"/>
        <note>ligand shared between two tetrameric partners</note>
    </ligand>
</feature>
<dbReference type="Gene3D" id="3.20.20.70">
    <property type="entry name" value="Aldolase class I"/>
    <property type="match status" value="1"/>
</dbReference>
<protein>
    <recommendedName>
        <fullName evidence="14 20">Inosine-5'-monophosphate dehydrogenase</fullName>
        <shortName evidence="14">IMP dehydrogenase</shortName>
        <shortName evidence="14">IMPD</shortName>
        <shortName evidence="14">IMPDH</shortName>
        <ecNumber evidence="14 20">1.1.1.205</ecNumber>
    </recommendedName>
</protein>
<comment type="caution">
    <text evidence="22">The sequence shown here is derived from an EMBL/GenBank/DDBJ whole genome shotgun (WGS) entry which is preliminary data.</text>
</comment>
<keyword evidence="23" id="KW-1185">Reference proteome</keyword>
<dbReference type="FunFam" id="3.20.20.70:FF:000007">
    <property type="entry name" value="Chromosome 19 SCAF14664, whole genome shotgun sequence"/>
    <property type="match status" value="1"/>
</dbReference>